<dbReference type="OrthoDB" id="9767869at2"/>
<proteinExistence type="predicted"/>
<dbReference type="Pfam" id="PF00355">
    <property type="entry name" value="Rieske"/>
    <property type="match status" value="1"/>
</dbReference>
<keyword evidence="2" id="KW-0479">Metal-binding</keyword>
<dbReference type="InterPro" id="IPR017941">
    <property type="entry name" value="Rieske_2Fe-2S"/>
</dbReference>
<keyword evidence="1" id="KW-0001">2Fe-2S</keyword>
<dbReference type="RefSeq" id="WP_149309502.1">
    <property type="nucleotide sequence ID" value="NZ_SRSD01000011.1"/>
</dbReference>
<dbReference type="InterPro" id="IPR006311">
    <property type="entry name" value="TAT_signal"/>
</dbReference>
<keyword evidence="3" id="KW-0408">Iron</keyword>
<dbReference type="SUPFAM" id="SSF50022">
    <property type="entry name" value="ISP domain"/>
    <property type="match status" value="1"/>
</dbReference>
<protein>
    <submittedName>
        <fullName evidence="8">Rieske (2Fe-2S) protein</fullName>
    </submittedName>
</protein>
<name>A0A5A9X5J3_9BACT</name>
<keyword evidence="9" id="KW-1185">Reference proteome</keyword>
<keyword evidence="5" id="KW-1015">Disulfide bond</keyword>
<evidence type="ECO:0000256" key="2">
    <source>
        <dbReference type="ARBA" id="ARBA00022723"/>
    </source>
</evidence>
<dbReference type="CDD" id="cd03467">
    <property type="entry name" value="Rieske"/>
    <property type="match status" value="1"/>
</dbReference>
<feature type="domain" description="Rieske" evidence="7">
    <location>
        <begin position="40"/>
        <end position="129"/>
    </location>
</feature>
<dbReference type="PRINTS" id="PR00162">
    <property type="entry name" value="RIESKE"/>
</dbReference>
<dbReference type="GO" id="GO:0051537">
    <property type="term" value="F:2 iron, 2 sulfur cluster binding"/>
    <property type="evidence" value="ECO:0007669"/>
    <property type="project" value="UniProtKB-KW"/>
</dbReference>
<evidence type="ECO:0000259" key="7">
    <source>
        <dbReference type="PROSITE" id="PS51296"/>
    </source>
</evidence>
<dbReference type="PROSITE" id="PS51296">
    <property type="entry name" value="RIESKE"/>
    <property type="match status" value="1"/>
</dbReference>
<evidence type="ECO:0000256" key="3">
    <source>
        <dbReference type="ARBA" id="ARBA00023004"/>
    </source>
</evidence>
<gene>
    <name evidence="8" type="ORF">ET418_16575</name>
</gene>
<dbReference type="GO" id="GO:0016020">
    <property type="term" value="C:membrane"/>
    <property type="evidence" value="ECO:0007669"/>
    <property type="project" value="InterPro"/>
</dbReference>
<evidence type="ECO:0000256" key="5">
    <source>
        <dbReference type="ARBA" id="ARBA00023157"/>
    </source>
</evidence>
<dbReference type="Proteomes" id="UP000324298">
    <property type="component" value="Unassembled WGS sequence"/>
</dbReference>
<evidence type="ECO:0000313" key="9">
    <source>
        <dbReference type="Proteomes" id="UP000324298"/>
    </source>
</evidence>
<accession>A0A5A9X5J3</accession>
<dbReference type="InterPro" id="IPR014349">
    <property type="entry name" value="Rieske_Fe-S_prot"/>
</dbReference>
<evidence type="ECO:0000256" key="4">
    <source>
        <dbReference type="ARBA" id="ARBA00023014"/>
    </source>
</evidence>
<sequence>MENIPQSRRTFIATLTALFCSALLLRRYLTPHKAAADKALASVATAEIPAQGALVFREARIALMRSGDDIYALSLVCTHLGCTVNVTADGLSCPCHGSQFDRGGNVVKGPADRPLRRMKTSRRGEMIEVTAG</sequence>
<dbReference type="EMBL" id="SRSD01000011">
    <property type="protein sequence ID" value="KAA0888347.1"/>
    <property type="molecule type" value="Genomic_DNA"/>
</dbReference>
<reference evidence="8 9" key="1">
    <citation type="submission" date="2019-04" db="EMBL/GenBank/DDBJ databases">
        <title>Geobacter ruber sp. nov., ferric-reducing bacteria isolated from paddy soil.</title>
        <authorList>
            <person name="Xu Z."/>
            <person name="Masuda Y."/>
            <person name="Itoh H."/>
            <person name="Senoo K."/>
        </authorList>
    </citation>
    <scope>NUCLEOTIDE SEQUENCE [LARGE SCALE GENOMIC DNA]</scope>
    <source>
        <strain evidence="8 9">Red88</strain>
    </source>
</reference>
<evidence type="ECO:0000256" key="1">
    <source>
        <dbReference type="ARBA" id="ARBA00022714"/>
    </source>
</evidence>
<comment type="caution">
    <text evidence="8">The sequence shown here is derived from an EMBL/GenBank/DDBJ whole genome shotgun (WGS) entry which is preliminary data.</text>
</comment>
<evidence type="ECO:0000313" key="8">
    <source>
        <dbReference type="EMBL" id="KAA0888347.1"/>
    </source>
</evidence>
<dbReference type="Gene3D" id="2.102.10.10">
    <property type="entry name" value="Rieske [2Fe-2S] iron-sulphur domain"/>
    <property type="match status" value="1"/>
</dbReference>
<comment type="cofactor">
    <cofactor evidence="6">
        <name>[2Fe-2S] cluster</name>
        <dbReference type="ChEBI" id="CHEBI:190135"/>
    </cofactor>
</comment>
<dbReference type="InterPro" id="IPR005805">
    <property type="entry name" value="Rieske_Fe-S_prot_C"/>
</dbReference>
<dbReference type="InterPro" id="IPR036922">
    <property type="entry name" value="Rieske_2Fe-2S_sf"/>
</dbReference>
<organism evidence="8 9">
    <name type="scientific">Oryzomonas rubra</name>
    <dbReference type="NCBI Taxonomy" id="2509454"/>
    <lineage>
        <taxon>Bacteria</taxon>
        <taxon>Pseudomonadati</taxon>
        <taxon>Thermodesulfobacteriota</taxon>
        <taxon>Desulfuromonadia</taxon>
        <taxon>Geobacterales</taxon>
        <taxon>Geobacteraceae</taxon>
        <taxon>Oryzomonas</taxon>
    </lineage>
</organism>
<dbReference type="PANTHER" id="PTHR10134">
    <property type="entry name" value="CYTOCHROME B-C1 COMPLEX SUBUNIT RIESKE, MITOCHONDRIAL"/>
    <property type="match status" value="1"/>
</dbReference>
<dbReference type="PROSITE" id="PS51318">
    <property type="entry name" value="TAT"/>
    <property type="match status" value="1"/>
</dbReference>
<dbReference type="AlphaFoldDB" id="A0A5A9X5J3"/>
<keyword evidence="4" id="KW-0411">Iron-sulfur</keyword>
<dbReference type="GO" id="GO:0046872">
    <property type="term" value="F:metal ion binding"/>
    <property type="evidence" value="ECO:0007669"/>
    <property type="project" value="UniProtKB-KW"/>
</dbReference>
<evidence type="ECO:0000256" key="6">
    <source>
        <dbReference type="ARBA" id="ARBA00034078"/>
    </source>
</evidence>